<evidence type="ECO:0000256" key="1">
    <source>
        <dbReference type="SAM" id="MobiDB-lite"/>
    </source>
</evidence>
<feature type="region of interest" description="Disordered" evidence="1">
    <location>
        <begin position="1"/>
        <end position="67"/>
    </location>
</feature>
<sequence length="67" mass="7328">MQGGHLRRRRDEVEGRRPPSATLLAYVQTRDRRRRRTVEAPASTGVSAPTHGAGTATTTAERPPPPL</sequence>
<name>A0A1I8A5Q2_9BILA</name>
<organism evidence="2 3">
    <name type="scientific">Steinernema glaseri</name>
    <dbReference type="NCBI Taxonomy" id="37863"/>
    <lineage>
        <taxon>Eukaryota</taxon>
        <taxon>Metazoa</taxon>
        <taxon>Ecdysozoa</taxon>
        <taxon>Nematoda</taxon>
        <taxon>Chromadorea</taxon>
        <taxon>Rhabditida</taxon>
        <taxon>Tylenchina</taxon>
        <taxon>Panagrolaimomorpha</taxon>
        <taxon>Strongyloidoidea</taxon>
        <taxon>Steinernematidae</taxon>
        <taxon>Steinernema</taxon>
    </lineage>
</organism>
<evidence type="ECO:0000313" key="3">
    <source>
        <dbReference type="WBParaSite" id="L893_g32951.t1"/>
    </source>
</evidence>
<keyword evidence="2" id="KW-1185">Reference proteome</keyword>
<feature type="compositionally biased region" description="Low complexity" evidence="1">
    <location>
        <begin position="48"/>
        <end position="61"/>
    </location>
</feature>
<proteinExistence type="predicted"/>
<protein>
    <submittedName>
        <fullName evidence="3">Uncharacterized protein</fullName>
    </submittedName>
</protein>
<reference evidence="3" key="1">
    <citation type="submission" date="2016-11" db="UniProtKB">
        <authorList>
            <consortium name="WormBaseParasite"/>
        </authorList>
    </citation>
    <scope>IDENTIFICATION</scope>
</reference>
<dbReference type="AlphaFoldDB" id="A0A1I8A5Q2"/>
<dbReference type="WBParaSite" id="L893_g32951.t1">
    <property type="protein sequence ID" value="L893_g32951.t1"/>
    <property type="gene ID" value="L893_g32951"/>
</dbReference>
<evidence type="ECO:0000313" key="2">
    <source>
        <dbReference type="Proteomes" id="UP000095287"/>
    </source>
</evidence>
<accession>A0A1I8A5Q2</accession>
<dbReference type="Proteomes" id="UP000095287">
    <property type="component" value="Unplaced"/>
</dbReference>